<dbReference type="VEuPathDB" id="ToxoDB:CSUI_007493"/>
<dbReference type="PANTHER" id="PTHR21499">
    <property type="entry name" value="ASPARTATE KINASE"/>
    <property type="match status" value="1"/>
</dbReference>
<dbReference type="AlphaFoldDB" id="A0A2C6KQQ0"/>
<dbReference type="GeneID" id="94430849"/>
<dbReference type="GO" id="GO:0009090">
    <property type="term" value="P:homoserine biosynthetic process"/>
    <property type="evidence" value="ECO:0007669"/>
    <property type="project" value="TreeGrafter"/>
</dbReference>
<dbReference type="InterPro" id="IPR005260">
    <property type="entry name" value="Asp_kin_monofn"/>
</dbReference>
<dbReference type="NCBIfam" id="TIGR00657">
    <property type="entry name" value="asp_kinases"/>
    <property type="match status" value="1"/>
</dbReference>
<feature type="region of interest" description="Disordered" evidence="9">
    <location>
        <begin position="1"/>
        <end position="29"/>
    </location>
</feature>
<dbReference type="EC" id="2.7.2.4" evidence="7"/>
<dbReference type="GO" id="GO:0005524">
    <property type="term" value="F:ATP binding"/>
    <property type="evidence" value="ECO:0007669"/>
    <property type="project" value="UniProtKB-KW"/>
</dbReference>
<evidence type="ECO:0000256" key="2">
    <source>
        <dbReference type="ARBA" id="ARBA00022679"/>
    </source>
</evidence>
<evidence type="ECO:0000259" key="10">
    <source>
        <dbReference type="Pfam" id="PF00696"/>
    </source>
</evidence>
<evidence type="ECO:0000259" key="11">
    <source>
        <dbReference type="Pfam" id="PF22468"/>
    </source>
</evidence>
<keyword evidence="3" id="KW-0547">Nucleotide-binding</keyword>
<dbReference type="InterPro" id="IPR042199">
    <property type="entry name" value="AsparK_Bifunc_asparK/hSer_DH"/>
</dbReference>
<dbReference type="Gene3D" id="1.20.120.1320">
    <property type="entry name" value="Aspartokinase, catalytic domain"/>
    <property type="match status" value="1"/>
</dbReference>
<feature type="domain" description="Aspartate/glutamate/uridylate kinase" evidence="10">
    <location>
        <begin position="37"/>
        <end position="323"/>
    </location>
</feature>
<dbReference type="GO" id="GO:0009089">
    <property type="term" value="P:lysine biosynthetic process via diaminopimelate"/>
    <property type="evidence" value="ECO:0007669"/>
    <property type="project" value="UniProtKB-UniPathway"/>
</dbReference>
<protein>
    <recommendedName>
        <fullName evidence="7">Aspartokinase</fullName>
        <ecNumber evidence="7">2.7.2.4</ecNumber>
    </recommendedName>
</protein>
<dbReference type="PIRSF" id="PIRSF000726">
    <property type="entry name" value="Asp_kin"/>
    <property type="match status" value="1"/>
</dbReference>
<dbReference type="Proteomes" id="UP000221165">
    <property type="component" value="Unassembled WGS sequence"/>
</dbReference>
<evidence type="ECO:0000256" key="9">
    <source>
        <dbReference type="SAM" id="MobiDB-lite"/>
    </source>
</evidence>
<dbReference type="Gene3D" id="3.30.70.260">
    <property type="match status" value="2"/>
</dbReference>
<feature type="domain" description="Aspartokinase ACT" evidence="11">
    <location>
        <begin position="440"/>
        <end position="500"/>
    </location>
</feature>
<dbReference type="GO" id="GO:0005829">
    <property type="term" value="C:cytosol"/>
    <property type="evidence" value="ECO:0007669"/>
    <property type="project" value="TreeGrafter"/>
</dbReference>
<organism evidence="12 13">
    <name type="scientific">Cystoisospora suis</name>
    <dbReference type="NCBI Taxonomy" id="483139"/>
    <lineage>
        <taxon>Eukaryota</taxon>
        <taxon>Sar</taxon>
        <taxon>Alveolata</taxon>
        <taxon>Apicomplexa</taxon>
        <taxon>Conoidasida</taxon>
        <taxon>Coccidia</taxon>
        <taxon>Eucoccidiorida</taxon>
        <taxon>Eimeriorina</taxon>
        <taxon>Sarcocystidae</taxon>
        <taxon>Cystoisospora</taxon>
    </lineage>
</organism>
<dbReference type="InterPro" id="IPR036393">
    <property type="entry name" value="AceGlu_kinase-like_sf"/>
</dbReference>
<proteinExistence type="inferred from homology"/>
<evidence type="ECO:0000313" key="13">
    <source>
        <dbReference type="Proteomes" id="UP000221165"/>
    </source>
</evidence>
<dbReference type="CDD" id="cd04892">
    <property type="entry name" value="ACT_AK-like_2"/>
    <property type="match status" value="1"/>
</dbReference>
<comment type="pathway">
    <text evidence="8">Amino-acid biosynthesis; L-lysine biosynthesis via DAP pathway; (S)-tetrahydrodipicolinate from L-aspartate: step 1/4.</text>
</comment>
<dbReference type="SUPFAM" id="SSF55021">
    <property type="entry name" value="ACT-like"/>
    <property type="match status" value="2"/>
</dbReference>
<reference evidence="12 13" key="1">
    <citation type="journal article" date="2017" name="Int. J. Parasitol.">
        <title>The genome of the protozoan parasite Cystoisospora suis and a reverse vaccinology approach to identify vaccine candidates.</title>
        <authorList>
            <person name="Palmieri N."/>
            <person name="Shrestha A."/>
            <person name="Ruttkowski B."/>
            <person name="Beck T."/>
            <person name="Vogl C."/>
            <person name="Tomley F."/>
            <person name="Blake D.P."/>
            <person name="Joachim A."/>
        </authorList>
    </citation>
    <scope>NUCLEOTIDE SEQUENCE [LARGE SCALE GENOMIC DNA]</scope>
    <source>
        <strain evidence="12 13">Wien I</strain>
    </source>
</reference>
<dbReference type="UniPathway" id="UPA00051">
    <property type="reaction ID" value="UER00462"/>
</dbReference>
<dbReference type="EMBL" id="MIGC01003959">
    <property type="protein sequence ID" value="PHJ18673.1"/>
    <property type="molecule type" value="Genomic_DNA"/>
</dbReference>
<comment type="similarity">
    <text evidence="1 7">Belongs to the aspartokinase family.</text>
</comment>
<dbReference type="InterPro" id="IPR001048">
    <property type="entry name" value="Asp/Glu/Uridylate_kinase"/>
</dbReference>
<comment type="pathway">
    <text evidence="8">Amino-acid biosynthesis; L-methionine biosynthesis via de novo pathway; L-homoserine from L-aspartate: step 1/3.</text>
</comment>
<evidence type="ECO:0000313" key="12">
    <source>
        <dbReference type="EMBL" id="PHJ18673.1"/>
    </source>
</evidence>
<dbReference type="Pfam" id="PF00696">
    <property type="entry name" value="AA_kinase"/>
    <property type="match status" value="1"/>
</dbReference>
<accession>A0A2C6KQQ0</accession>
<gene>
    <name evidence="12" type="ORF">CSUI_007493</name>
</gene>
<evidence type="ECO:0000256" key="8">
    <source>
        <dbReference type="RuleBase" id="RU004249"/>
    </source>
</evidence>
<evidence type="ECO:0000256" key="1">
    <source>
        <dbReference type="ARBA" id="ARBA00010122"/>
    </source>
</evidence>
<dbReference type="RefSeq" id="XP_067920379.1">
    <property type="nucleotide sequence ID" value="XM_068067638.1"/>
</dbReference>
<comment type="caution">
    <text evidence="12">The sequence shown here is derived from an EMBL/GenBank/DDBJ whole genome shotgun (WGS) entry which is preliminary data.</text>
</comment>
<keyword evidence="4 7" id="KW-0418">Kinase</keyword>
<keyword evidence="2 7" id="KW-0808">Transferase</keyword>
<dbReference type="InterPro" id="IPR018042">
    <property type="entry name" value="Aspartate_kinase_CS"/>
</dbReference>
<dbReference type="PROSITE" id="PS00324">
    <property type="entry name" value="ASPARTOKINASE"/>
    <property type="match status" value="1"/>
</dbReference>
<keyword evidence="13" id="KW-1185">Reference proteome</keyword>
<dbReference type="Gene3D" id="3.40.1160.10">
    <property type="entry name" value="Acetylglutamate kinase-like"/>
    <property type="match status" value="1"/>
</dbReference>
<evidence type="ECO:0000256" key="5">
    <source>
        <dbReference type="ARBA" id="ARBA00022840"/>
    </source>
</evidence>
<dbReference type="GO" id="GO:0004072">
    <property type="term" value="F:aspartate kinase activity"/>
    <property type="evidence" value="ECO:0007669"/>
    <property type="project" value="UniProtKB-EC"/>
</dbReference>
<evidence type="ECO:0000256" key="4">
    <source>
        <dbReference type="ARBA" id="ARBA00022777"/>
    </source>
</evidence>
<dbReference type="Pfam" id="PF22468">
    <property type="entry name" value="ACT_9"/>
    <property type="match status" value="1"/>
</dbReference>
<dbReference type="PANTHER" id="PTHR21499:SF59">
    <property type="entry name" value="ASPARTOKINASE"/>
    <property type="match status" value="1"/>
</dbReference>
<name>A0A2C6KQQ0_9APIC</name>
<feature type="compositionally biased region" description="Polar residues" evidence="9">
    <location>
        <begin position="1"/>
        <end position="20"/>
    </location>
</feature>
<evidence type="ECO:0000256" key="7">
    <source>
        <dbReference type="RuleBase" id="RU003448"/>
    </source>
</evidence>
<dbReference type="InterPro" id="IPR001341">
    <property type="entry name" value="Asp_kinase"/>
</dbReference>
<dbReference type="SUPFAM" id="SSF53633">
    <property type="entry name" value="Carbamate kinase-like"/>
    <property type="match status" value="1"/>
</dbReference>
<evidence type="ECO:0000256" key="6">
    <source>
        <dbReference type="ARBA" id="ARBA00047872"/>
    </source>
</evidence>
<sequence length="517" mass="55183">MEATAQDQSAHTSRCGSSEGATGGNEGFPITGSGGPLVVMKFGGSSLATAENISRVVDTVSAELPSRPLVVLSAIGKTTDKLIALGTAALEQKGASIDQLHQFHVELIKGLGLSPEDVPAVWEIEEEISRLLTGISLIQEISARTQDLLMSYGERLSVRIVSTYMERIRKIPTRFFDAWDVGLRTTGGSGSSESLKTPVEVLESSYDEIGKAFAPLTLSYIFTPVVTGFIAKDEKGTVTTLGRSGSDFSAAIFGAAVNASEVQIWTDVNGVLTADPRVVKGAKSVQRISFDQAAELAYFGAKVLHPKTILPAMRNNIPVRVKNSYNPCHPGTVVLQTAYSPDGTPESLTREGEAVTAITYQRNITVVDVNSSRMLGAHGFLARLFSVCDQLNISIDVVATSEVSVSLSLEQNTPESKIETLRERLSAFSTTAVRRGKALISVVGNLHQRCNEVVAQICLALSTIGVSIQLISFGSSKVNFTFCVDDSEAHRAVQAIHDALFFAPLSLTSSTRGESPV</sequence>
<dbReference type="UniPathway" id="UPA00050">
    <property type="reaction ID" value="UER00461"/>
</dbReference>
<keyword evidence="5" id="KW-0067">ATP-binding</keyword>
<evidence type="ECO:0000256" key="3">
    <source>
        <dbReference type="ARBA" id="ARBA00022741"/>
    </source>
</evidence>
<dbReference type="GO" id="GO:0009088">
    <property type="term" value="P:threonine biosynthetic process"/>
    <property type="evidence" value="ECO:0007669"/>
    <property type="project" value="UniProtKB-UniPathway"/>
</dbReference>
<dbReference type="InterPro" id="IPR045865">
    <property type="entry name" value="ACT-like_dom_sf"/>
</dbReference>
<comment type="catalytic activity">
    <reaction evidence="6 7">
        <text>L-aspartate + ATP = 4-phospho-L-aspartate + ADP</text>
        <dbReference type="Rhea" id="RHEA:23776"/>
        <dbReference type="ChEBI" id="CHEBI:29991"/>
        <dbReference type="ChEBI" id="CHEBI:30616"/>
        <dbReference type="ChEBI" id="CHEBI:57535"/>
        <dbReference type="ChEBI" id="CHEBI:456216"/>
        <dbReference type="EC" id="2.7.2.4"/>
    </reaction>
</comment>
<dbReference type="OrthoDB" id="5548170at2759"/>
<dbReference type="CDD" id="cd04243">
    <property type="entry name" value="AAK_AK-HSDH-like"/>
    <property type="match status" value="1"/>
</dbReference>
<dbReference type="UniPathway" id="UPA00034">
    <property type="reaction ID" value="UER00015"/>
</dbReference>
<comment type="pathway">
    <text evidence="8">Amino-acid biosynthesis; L-threonine biosynthesis; L-threonine from L-aspartate: step 1/5.</text>
</comment>
<keyword evidence="8" id="KW-0028">Amino-acid biosynthesis</keyword>
<dbReference type="InterPro" id="IPR054352">
    <property type="entry name" value="ACT_Aspartokinase"/>
</dbReference>